<dbReference type="InterPro" id="IPR011009">
    <property type="entry name" value="Kinase-like_dom_sf"/>
</dbReference>
<feature type="region of interest" description="Disordered" evidence="10">
    <location>
        <begin position="639"/>
        <end position="708"/>
    </location>
</feature>
<evidence type="ECO:0000256" key="2">
    <source>
        <dbReference type="ARBA" id="ARBA00022527"/>
    </source>
</evidence>
<feature type="compositionally biased region" description="Polar residues" evidence="10">
    <location>
        <begin position="271"/>
        <end position="280"/>
    </location>
</feature>
<reference evidence="12" key="1">
    <citation type="submission" date="2013-12" db="EMBL/GenBank/DDBJ databases">
        <authorList>
            <person name="Genoscope - CEA"/>
        </authorList>
    </citation>
    <scope>NUCLEOTIDE SEQUENCE</scope>
    <source>
        <strain evidence="12">CBS 1993</strain>
    </source>
</reference>
<comment type="catalytic activity">
    <reaction evidence="8">
        <text>L-seryl-[protein] + ATP = O-phospho-L-seryl-[protein] + ADP + H(+)</text>
        <dbReference type="Rhea" id="RHEA:17989"/>
        <dbReference type="Rhea" id="RHEA-COMP:9863"/>
        <dbReference type="Rhea" id="RHEA-COMP:11604"/>
        <dbReference type="ChEBI" id="CHEBI:15378"/>
        <dbReference type="ChEBI" id="CHEBI:29999"/>
        <dbReference type="ChEBI" id="CHEBI:30616"/>
        <dbReference type="ChEBI" id="CHEBI:83421"/>
        <dbReference type="ChEBI" id="CHEBI:456216"/>
        <dbReference type="EC" id="2.7.11.1"/>
    </reaction>
</comment>
<reference evidence="12" key="2">
    <citation type="submission" date="2014-02" db="EMBL/GenBank/DDBJ databases">
        <title>Complete DNA sequence of /Kuraishia capsulata/ illustrates novel genomic features among budding yeasts (/Saccharomycotina/).</title>
        <authorList>
            <person name="Morales L."/>
            <person name="Noel B."/>
            <person name="Porcel B."/>
            <person name="Marcet-Houben M."/>
            <person name="Hullo M-F."/>
            <person name="Sacerdot C."/>
            <person name="Tekaia F."/>
            <person name="Leh-Louis V."/>
            <person name="Despons L."/>
            <person name="Khanna V."/>
            <person name="Aury J-M."/>
            <person name="Barbe V."/>
            <person name="Couloux A."/>
            <person name="Labadie K."/>
            <person name="Pelletier E."/>
            <person name="Souciet J-L."/>
            <person name="Boekhout T."/>
            <person name="Gabaldon T."/>
            <person name="Wincker P."/>
            <person name="Dujon B."/>
        </authorList>
    </citation>
    <scope>NUCLEOTIDE SEQUENCE</scope>
    <source>
        <strain evidence="12">CBS 1993</strain>
    </source>
</reference>
<dbReference type="SMART" id="SM00220">
    <property type="entry name" value="S_TKc"/>
    <property type="match status" value="1"/>
</dbReference>
<organism evidence="12 13">
    <name type="scientific">Kuraishia capsulata CBS 1993</name>
    <dbReference type="NCBI Taxonomy" id="1382522"/>
    <lineage>
        <taxon>Eukaryota</taxon>
        <taxon>Fungi</taxon>
        <taxon>Dikarya</taxon>
        <taxon>Ascomycota</taxon>
        <taxon>Saccharomycotina</taxon>
        <taxon>Pichiomycetes</taxon>
        <taxon>Pichiales</taxon>
        <taxon>Pichiaceae</taxon>
        <taxon>Kuraishia</taxon>
    </lineage>
</organism>
<feature type="region of interest" description="Disordered" evidence="10">
    <location>
        <begin position="314"/>
        <end position="373"/>
    </location>
</feature>
<feature type="compositionally biased region" description="Polar residues" evidence="10">
    <location>
        <begin position="646"/>
        <end position="660"/>
    </location>
</feature>
<evidence type="ECO:0000256" key="3">
    <source>
        <dbReference type="ARBA" id="ARBA00022679"/>
    </source>
</evidence>
<dbReference type="AlphaFoldDB" id="W6MR45"/>
<name>W6MR45_9ASCO</name>
<dbReference type="PROSITE" id="PS00108">
    <property type="entry name" value="PROTEIN_KINASE_ST"/>
    <property type="match status" value="1"/>
</dbReference>
<accession>W6MR45</accession>
<dbReference type="PANTHER" id="PTHR24343">
    <property type="entry name" value="SERINE/THREONINE KINASE"/>
    <property type="match status" value="1"/>
</dbReference>
<feature type="compositionally biased region" description="Polar residues" evidence="10">
    <location>
        <begin position="206"/>
        <end position="218"/>
    </location>
</feature>
<keyword evidence="3" id="KW-0808">Transferase</keyword>
<evidence type="ECO:0000256" key="6">
    <source>
        <dbReference type="ARBA" id="ARBA00022840"/>
    </source>
</evidence>
<evidence type="ECO:0000256" key="5">
    <source>
        <dbReference type="ARBA" id="ARBA00022777"/>
    </source>
</evidence>
<dbReference type="HOGENOM" id="CLU_000288_82_4_1"/>
<dbReference type="InterPro" id="IPR008271">
    <property type="entry name" value="Ser/Thr_kinase_AS"/>
</dbReference>
<dbReference type="Gene3D" id="3.30.200.20">
    <property type="entry name" value="Phosphorylase Kinase, domain 1"/>
    <property type="match status" value="1"/>
</dbReference>
<dbReference type="InterPro" id="IPR017441">
    <property type="entry name" value="Protein_kinase_ATP_BS"/>
</dbReference>
<feature type="compositionally biased region" description="Basic and acidic residues" evidence="10">
    <location>
        <begin position="662"/>
        <end position="674"/>
    </location>
</feature>
<dbReference type="EC" id="2.7.11.1" evidence="1"/>
<dbReference type="InterPro" id="IPR000719">
    <property type="entry name" value="Prot_kinase_dom"/>
</dbReference>
<proteinExistence type="predicted"/>
<feature type="binding site" evidence="9">
    <location>
        <position position="437"/>
    </location>
    <ligand>
        <name>ATP</name>
        <dbReference type="ChEBI" id="CHEBI:30616"/>
    </ligand>
</feature>
<evidence type="ECO:0000313" key="13">
    <source>
        <dbReference type="Proteomes" id="UP000019384"/>
    </source>
</evidence>
<protein>
    <recommendedName>
        <fullName evidence="1">non-specific serine/threonine protein kinase</fullName>
        <ecNumber evidence="1">2.7.11.1</ecNumber>
    </recommendedName>
</protein>
<dbReference type="GO" id="GO:0004674">
    <property type="term" value="F:protein serine/threonine kinase activity"/>
    <property type="evidence" value="ECO:0007669"/>
    <property type="project" value="UniProtKB-KW"/>
</dbReference>
<sequence length="793" mass="84890">MEPTTRSQPVSSLTRLINQQKKESHAPGLVIDTGTAPAAPAEYPPNGTITTTISIEGASPDDEQSAFGSSTSLSQTVESYRPIHYQPVLNRQSSSPLSPFAKTSSRSNSVVSLSSSIPYSAPGGRSLVQGTSGINSAGSNGLNQASIPVSQHMPNLPNGNVISSINISSPTVANAGTIEPRFIISKQKVAATQASQSSFSALHQGGQANISRSNSHSSLGGIFSKSRRGTVTGFDGVPIPSTSVISQPISASPNSPSSHSSTESASQFQSRPSVTPNARHSSMADLRRFFRRSVSGASPRTVTQSNLSAGIVNSARNSPAMSPMQSNSSIHASSVVSTPGESASVVGHANGSFNSRTASGRGVPLPSPSLPKTGTSFSNVKGYAPSPVATSGSLSASQSSLPFSKRYGKYGENLGAGAGGTVRLVKRVSDLQIFAVKEFRPKYTHETKRDYTKKITSEYCIGSTLRHPNIIETVEICYENDRIVQVMEYCDFDLFAIVMSGKMSISETNCCFKQILNGVLYLHSLGLAHRDLKLDNCVVSKDGIVKIIDFGSAVVFSYPFSSTLVEAHGIVGSDPYLAPEVCVFSKYDPRPVDIWSAAIIYCCMMLKKFPWKVPKLTDPSFKMFATRDETLGEILKRTPSPPAYSDFTTNEQSVSPSTKSHALREYEDLKKALPEETPATTPATTGTTGTKDSGEEGKAHTSGLKGEERLLNALPQECRPLIGRMVELAPACRITIDDCFKDSWLESVQMCHMIDDGEFGDKLIPSTDHEHTIVDQSVAHIASLEKNKNKKKR</sequence>
<dbReference type="PROSITE" id="PS00107">
    <property type="entry name" value="PROTEIN_KINASE_ATP"/>
    <property type="match status" value="1"/>
</dbReference>
<feature type="compositionally biased region" description="Low complexity" evidence="10">
    <location>
        <begin position="246"/>
        <end position="270"/>
    </location>
</feature>
<keyword evidence="6 9" id="KW-0067">ATP-binding</keyword>
<evidence type="ECO:0000259" key="11">
    <source>
        <dbReference type="PROSITE" id="PS50011"/>
    </source>
</evidence>
<dbReference type="PANTHER" id="PTHR24343:SF113">
    <property type="entry name" value="NITROGEN PERMEASE REACTIVATOR PROTEIN-RELATED"/>
    <property type="match status" value="1"/>
</dbReference>
<dbReference type="GO" id="GO:0005524">
    <property type="term" value="F:ATP binding"/>
    <property type="evidence" value="ECO:0007669"/>
    <property type="project" value="UniProtKB-UniRule"/>
</dbReference>
<dbReference type="RefSeq" id="XP_022460818.1">
    <property type="nucleotide sequence ID" value="XM_022605936.1"/>
</dbReference>
<dbReference type="Proteomes" id="UP000019384">
    <property type="component" value="Unassembled WGS sequence"/>
</dbReference>
<feature type="compositionally biased region" description="Polar residues" evidence="10">
    <location>
        <begin position="314"/>
        <end position="325"/>
    </location>
</feature>
<dbReference type="GeneID" id="34522206"/>
<dbReference type="PROSITE" id="PS50011">
    <property type="entry name" value="PROTEIN_KINASE_DOM"/>
    <property type="match status" value="1"/>
</dbReference>
<feature type="domain" description="Protein kinase" evidence="11">
    <location>
        <begin position="408"/>
        <end position="745"/>
    </location>
</feature>
<evidence type="ECO:0000256" key="10">
    <source>
        <dbReference type="SAM" id="MobiDB-lite"/>
    </source>
</evidence>
<dbReference type="Pfam" id="PF00069">
    <property type="entry name" value="Pkinase"/>
    <property type="match status" value="1"/>
</dbReference>
<dbReference type="OrthoDB" id="6513151at2759"/>
<dbReference type="SUPFAM" id="SSF56112">
    <property type="entry name" value="Protein kinase-like (PK-like)"/>
    <property type="match status" value="1"/>
</dbReference>
<gene>
    <name evidence="12" type="ORF">KUCA_T00004813001</name>
</gene>
<feature type="region of interest" description="Disordered" evidence="10">
    <location>
        <begin position="18"/>
        <end position="73"/>
    </location>
</feature>
<feature type="region of interest" description="Disordered" evidence="10">
    <location>
        <begin position="203"/>
        <end position="227"/>
    </location>
</feature>
<keyword evidence="2" id="KW-0723">Serine/threonine-protein kinase</keyword>
<dbReference type="EMBL" id="HG793130">
    <property type="protein sequence ID" value="CDK28828.1"/>
    <property type="molecule type" value="Genomic_DNA"/>
</dbReference>
<keyword evidence="13" id="KW-1185">Reference proteome</keyword>
<evidence type="ECO:0000256" key="1">
    <source>
        <dbReference type="ARBA" id="ARBA00012513"/>
    </source>
</evidence>
<evidence type="ECO:0000256" key="4">
    <source>
        <dbReference type="ARBA" id="ARBA00022741"/>
    </source>
</evidence>
<dbReference type="GO" id="GO:0005829">
    <property type="term" value="C:cytosol"/>
    <property type="evidence" value="ECO:0007669"/>
    <property type="project" value="TreeGrafter"/>
</dbReference>
<evidence type="ECO:0000256" key="9">
    <source>
        <dbReference type="PROSITE-ProRule" id="PRU10141"/>
    </source>
</evidence>
<feature type="compositionally biased region" description="Basic and acidic residues" evidence="10">
    <location>
        <begin position="692"/>
        <end position="708"/>
    </location>
</feature>
<dbReference type="Gene3D" id="1.10.510.10">
    <property type="entry name" value="Transferase(Phosphotransferase) domain 1"/>
    <property type="match status" value="1"/>
</dbReference>
<feature type="region of interest" description="Disordered" evidence="10">
    <location>
        <begin position="244"/>
        <end position="282"/>
    </location>
</feature>
<feature type="compositionally biased region" description="Low complexity" evidence="10">
    <location>
        <begin position="677"/>
        <end position="690"/>
    </location>
</feature>
<feature type="compositionally biased region" description="Low complexity" evidence="10">
    <location>
        <begin position="326"/>
        <end position="337"/>
    </location>
</feature>
<dbReference type="GO" id="GO:0030447">
    <property type="term" value="P:filamentous growth"/>
    <property type="evidence" value="ECO:0007669"/>
    <property type="project" value="UniProtKB-ARBA"/>
</dbReference>
<comment type="catalytic activity">
    <reaction evidence="7">
        <text>L-threonyl-[protein] + ATP = O-phospho-L-threonyl-[protein] + ADP + H(+)</text>
        <dbReference type="Rhea" id="RHEA:46608"/>
        <dbReference type="Rhea" id="RHEA-COMP:11060"/>
        <dbReference type="Rhea" id="RHEA-COMP:11605"/>
        <dbReference type="ChEBI" id="CHEBI:15378"/>
        <dbReference type="ChEBI" id="CHEBI:30013"/>
        <dbReference type="ChEBI" id="CHEBI:30616"/>
        <dbReference type="ChEBI" id="CHEBI:61977"/>
        <dbReference type="ChEBI" id="CHEBI:456216"/>
        <dbReference type="EC" id="2.7.11.1"/>
    </reaction>
</comment>
<keyword evidence="4 9" id="KW-0547">Nucleotide-binding</keyword>
<evidence type="ECO:0000256" key="7">
    <source>
        <dbReference type="ARBA" id="ARBA00047899"/>
    </source>
</evidence>
<evidence type="ECO:0000256" key="8">
    <source>
        <dbReference type="ARBA" id="ARBA00048679"/>
    </source>
</evidence>
<evidence type="ECO:0000313" key="12">
    <source>
        <dbReference type="EMBL" id="CDK28828.1"/>
    </source>
</evidence>
<keyword evidence="5" id="KW-0418">Kinase</keyword>
<dbReference type="STRING" id="1382522.W6MR45"/>